<accession>A0A194RIK8</accession>
<keyword evidence="3" id="KW-1185">Reference proteome</keyword>
<evidence type="ECO:0000313" key="2">
    <source>
        <dbReference type="EMBL" id="KPJ15781.1"/>
    </source>
</evidence>
<organism evidence="2 3">
    <name type="scientific">Papilio machaon</name>
    <name type="common">Old World swallowtail butterfly</name>
    <dbReference type="NCBI Taxonomy" id="76193"/>
    <lineage>
        <taxon>Eukaryota</taxon>
        <taxon>Metazoa</taxon>
        <taxon>Ecdysozoa</taxon>
        <taxon>Arthropoda</taxon>
        <taxon>Hexapoda</taxon>
        <taxon>Insecta</taxon>
        <taxon>Pterygota</taxon>
        <taxon>Neoptera</taxon>
        <taxon>Endopterygota</taxon>
        <taxon>Lepidoptera</taxon>
        <taxon>Glossata</taxon>
        <taxon>Ditrysia</taxon>
        <taxon>Papilionoidea</taxon>
        <taxon>Papilionidae</taxon>
        <taxon>Papilioninae</taxon>
        <taxon>Papilio</taxon>
    </lineage>
</organism>
<dbReference type="EMBL" id="KQ460325">
    <property type="protein sequence ID" value="KPJ15781.1"/>
    <property type="molecule type" value="Genomic_DNA"/>
</dbReference>
<evidence type="ECO:0000256" key="1">
    <source>
        <dbReference type="SAM" id="MobiDB-lite"/>
    </source>
</evidence>
<feature type="region of interest" description="Disordered" evidence="1">
    <location>
        <begin position="98"/>
        <end position="145"/>
    </location>
</feature>
<name>A0A194RIK8_PAPMA</name>
<dbReference type="InParanoid" id="A0A194RIK8"/>
<sequence>MVGRASVEPGWPVDPGRSAGPAPHRPPTAPRGGITRTRAPGSTRAGDRLTRVALLAASPARSPFAASPPRRDPTGRGTCLRRAADHALRHLDTSFIGTRTHTSRDTAPLRRYTATSATAATPATADTPASADTSHQSSALSCDYK</sequence>
<dbReference type="Proteomes" id="UP000053240">
    <property type="component" value="Unassembled WGS sequence"/>
</dbReference>
<dbReference type="AlphaFoldDB" id="A0A194RIK8"/>
<evidence type="ECO:0000313" key="3">
    <source>
        <dbReference type="Proteomes" id="UP000053240"/>
    </source>
</evidence>
<proteinExistence type="predicted"/>
<feature type="compositionally biased region" description="Low complexity" evidence="1">
    <location>
        <begin position="113"/>
        <end position="133"/>
    </location>
</feature>
<reference evidence="2 3" key="1">
    <citation type="journal article" date="2015" name="Nat. Commun.">
        <title>Outbred genome sequencing and CRISPR/Cas9 gene editing in butterflies.</title>
        <authorList>
            <person name="Li X."/>
            <person name="Fan D."/>
            <person name="Zhang W."/>
            <person name="Liu G."/>
            <person name="Zhang L."/>
            <person name="Zhao L."/>
            <person name="Fang X."/>
            <person name="Chen L."/>
            <person name="Dong Y."/>
            <person name="Chen Y."/>
            <person name="Ding Y."/>
            <person name="Zhao R."/>
            <person name="Feng M."/>
            <person name="Zhu Y."/>
            <person name="Feng Y."/>
            <person name="Jiang X."/>
            <person name="Zhu D."/>
            <person name="Xiang H."/>
            <person name="Feng X."/>
            <person name="Li S."/>
            <person name="Wang J."/>
            <person name="Zhang G."/>
            <person name="Kronforst M.R."/>
            <person name="Wang W."/>
        </authorList>
    </citation>
    <scope>NUCLEOTIDE SEQUENCE [LARGE SCALE GENOMIC DNA]</scope>
    <source>
        <strain evidence="2">Ya'a_city_454_Pm</strain>
        <tissue evidence="2">Whole body</tissue>
    </source>
</reference>
<feature type="compositionally biased region" description="Low complexity" evidence="1">
    <location>
        <begin position="56"/>
        <end position="68"/>
    </location>
</feature>
<feature type="region of interest" description="Disordered" evidence="1">
    <location>
        <begin position="1"/>
        <end position="79"/>
    </location>
</feature>
<feature type="compositionally biased region" description="Polar residues" evidence="1">
    <location>
        <begin position="134"/>
        <end position="145"/>
    </location>
</feature>
<gene>
    <name evidence="2" type="ORF">RR48_09704</name>
</gene>
<protein>
    <submittedName>
        <fullName evidence="2">Uncharacterized protein</fullName>
    </submittedName>
</protein>